<dbReference type="EMBL" id="BJYR01000022">
    <property type="protein sequence ID" value="GEO01432.1"/>
    <property type="molecule type" value="Genomic_DNA"/>
</dbReference>
<evidence type="ECO:0000256" key="1">
    <source>
        <dbReference type="ARBA" id="ARBA00001962"/>
    </source>
</evidence>
<dbReference type="InterPro" id="IPR001663">
    <property type="entry name" value="Rng_hydr_dOase-A"/>
</dbReference>
<keyword evidence="4" id="KW-0560">Oxidoreductase</keyword>
<dbReference type="GO" id="GO:0051537">
    <property type="term" value="F:2 iron, 2 sulfur cluster binding"/>
    <property type="evidence" value="ECO:0007669"/>
    <property type="project" value="UniProtKB-KW"/>
</dbReference>
<dbReference type="RefSeq" id="WP_246135255.1">
    <property type="nucleotide sequence ID" value="NZ_BJYR01000022.1"/>
</dbReference>
<dbReference type="CDD" id="cd03469">
    <property type="entry name" value="Rieske_RO_Alpha_N"/>
    <property type="match status" value="1"/>
</dbReference>
<dbReference type="Pfam" id="PF00848">
    <property type="entry name" value="Ring_hydroxyl_A"/>
    <property type="match status" value="1"/>
</dbReference>
<reference evidence="9 10" key="1">
    <citation type="submission" date="2019-07" db="EMBL/GenBank/DDBJ databases">
        <title>Whole genome shotgun sequence of Novosphingobium sediminis NBRC 106119.</title>
        <authorList>
            <person name="Hosoyama A."/>
            <person name="Uohara A."/>
            <person name="Ohji S."/>
            <person name="Ichikawa N."/>
        </authorList>
    </citation>
    <scope>NUCLEOTIDE SEQUENCE [LARGE SCALE GENOMIC DNA]</scope>
    <source>
        <strain evidence="9 10">NBRC 106119</strain>
    </source>
</reference>
<comment type="cofactor">
    <cofactor evidence="1">
        <name>Fe cation</name>
        <dbReference type="ChEBI" id="CHEBI:24875"/>
    </cofactor>
</comment>
<dbReference type="CDD" id="cd08882">
    <property type="entry name" value="RHO_alpha_C_MupW-like"/>
    <property type="match status" value="1"/>
</dbReference>
<accession>A0A512ANZ6</accession>
<dbReference type="Gene3D" id="2.102.10.10">
    <property type="entry name" value="Rieske [2Fe-2S] iron-sulphur domain"/>
    <property type="match status" value="1"/>
</dbReference>
<keyword evidence="2" id="KW-0001">2Fe-2S</keyword>
<dbReference type="PROSITE" id="PS00570">
    <property type="entry name" value="RING_HYDROXYL_ALPHA"/>
    <property type="match status" value="1"/>
</dbReference>
<evidence type="ECO:0000256" key="2">
    <source>
        <dbReference type="ARBA" id="ARBA00022714"/>
    </source>
</evidence>
<dbReference type="PANTHER" id="PTHR43756:SF5">
    <property type="entry name" value="CHOLINE MONOOXYGENASE, CHLOROPLASTIC"/>
    <property type="match status" value="1"/>
</dbReference>
<sequence>MDQPVTHKPVTWDTSKMDVKRVVDVIRVTPETNTSRTPVDKAPDPELGHDVIPAERYYSEAFMKLEWEHIWTKVWLLGGRADDIPNPGDYICTEIGKESVLIVRQHDGSLRCFPNVCLHRGNRLRPEGIGNAQMFRCMYHHWTYGLDGKIDRLPDLCTFPQGGPPGMTLPSLPVTEWNAFVWFSLNPDVEPFDDYIAPLKDHLEPYHPERMAWKRDVTVEWDCNWKASVDAFNETYHVQGIHPQLQWYLDDVNVQIDCYERHNRYLIPFAAISPRVAMPSTIPPAIDEIMRHAGMDPADYEGRVSDIRRDVQLFKRKHGKAQGKDYSALNDDQLTDDYHYMIFPNVALNVHADDIMMFRQRPHASDPNKMLYDVWVFELVPEGEPWPERVKHRRFKHGERSIGQVLDQDAYNLPTVQAGMKSESFPGLWIGEQELRIRHFHKVLDDYIYGPGQKQPGDM</sequence>
<keyword evidence="6" id="KW-0411">Iron-sulfur</keyword>
<dbReference type="InterPro" id="IPR015879">
    <property type="entry name" value="Ring_hydroxy_dOase_asu_C_dom"/>
</dbReference>
<dbReference type="PROSITE" id="PS51296">
    <property type="entry name" value="RIESKE"/>
    <property type="match status" value="1"/>
</dbReference>
<gene>
    <name evidence="9" type="ORF">NSE01_32640</name>
</gene>
<dbReference type="Pfam" id="PF00355">
    <property type="entry name" value="Rieske"/>
    <property type="match status" value="1"/>
</dbReference>
<comment type="caution">
    <text evidence="9">The sequence shown here is derived from an EMBL/GenBank/DDBJ whole genome shotgun (WGS) entry which is preliminary data.</text>
</comment>
<evidence type="ECO:0000256" key="3">
    <source>
        <dbReference type="ARBA" id="ARBA00022723"/>
    </source>
</evidence>
<keyword evidence="5" id="KW-0408">Iron</keyword>
<dbReference type="AlphaFoldDB" id="A0A512ANZ6"/>
<feature type="domain" description="Rieske" evidence="8">
    <location>
        <begin position="75"/>
        <end position="183"/>
    </location>
</feature>
<dbReference type="PANTHER" id="PTHR43756">
    <property type="entry name" value="CHOLINE MONOOXYGENASE, CHLOROPLASTIC"/>
    <property type="match status" value="1"/>
</dbReference>
<keyword evidence="3" id="KW-0479">Metal-binding</keyword>
<dbReference type="GO" id="GO:0016491">
    <property type="term" value="F:oxidoreductase activity"/>
    <property type="evidence" value="ECO:0007669"/>
    <property type="project" value="UniProtKB-KW"/>
</dbReference>
<evidence type="ECO:0000256" key="7">
    <source>
        <dbReference type="ARBA" id="ARBA00023027"/>
    </source>
</evidence>
<evidence type="ECO:0000256" key="4">
    <source>
        <dbReference type="ARBA" id="ARBA00023002"/>
    </source>
</evidence>
<dbReference type="GO" id="GO:0005506">
    <property type="term" value="F:iron ion binding"/>
    <property type="evidence" value="ECO:0007669"/>
    <property type="project" value="InterPro"/>
</dbReference>
<evidence type="ECO:0000256" key="6">
    <source>
        <dbReference type="ARBA" id="ARBA00023014"/>
    </source>
</evidence>
<keyword evidence="7" id="KW-0520">NAD</keyword>
<evidence type="ECO:0000256" key="5">
    <source>
        <dbReference type="ARBA" id="ARBA00023004"/>
    </source>
</evidence>
<keyword evidence="10" id="KW-1185">Reference proteome</keyword>
<dbReference type="PRINTS" id="PR00090">
    <property type="entry name" value="RNGDIOXGNASE"/>
</dbReference>
<evidence type="ECO:0000259" key="8">
    <source>
        <dbReference type="PROSITE" id="PS51296"/>
    </source>
</evidence>
<organism evidence="9 10">
    <name type="scientific">Novosphingobium sediminis</name>
    <dbReference type="NCBI Taxonomy" id="707214"/>
    <lineage>
        <taxon>Bacteria</taxon>
        <taxon>Pseudomonadati</taxon>
        <taxon>Pseudomonadota</taxon>
        <taxon>Alphaproteobacteria</taxon>
        <taxon>Sphingomonadales</taxon>
        <taxon>Sphingomonadaceae</taxon>
        <taxon>Novosphingobium</taxon>
    </lineage>
</organism>
<evidence type="ECO:0000313" key="9">
    <source>
        <dbReference type="EMBL" id="GEO01432.1"/>
    </source>
</evidence>
<dbReference type="SUPFAM" id="SSF55961">
    <property type="entry name" value="Bet v1-like"/>
    <property type="match status" value="1"/>
</dbReference>
<protein>
    <submittedName>
        <fullName evidence="9">(2Fe-2S)-binding protein</fullName>
    </submittedName>
</protein>
<proteinExistence type="predicted"/>
<dbReference type="Gene3D" id="3.90.380.10">
    <property type="entry name" value="Naphthalene 1,2-dioxygenase Alpha Subunit, Chain A, domain 1"/>
    <property type="match status" value="1"/>
</dbReference>
<dbReference type="InterPro" id="IPR015881">
    <property type="entry name" value="ARHD_Rieske_2Fe_2S"/>
</dbReference>
<name>A0A512ANZ6_9SPHN</name>
<dbReference type="SUPFAM" id="SSF50022">
    <property type="entry name" value="ISP domain"/>
    <property type="match status" value="1"/>
</dbReference>
<dbReference type="Proteomes" id="UP000321464">
    <property type="component" value="Unassembled WGS sequence"/>
</dbReference>
<dbReference type="InterPro" id="IPR036922">
    <property type="entry name" value="Rieske_2Fe-2S_sf"/>
</dbReference>
<dbReference type="InterPro" id="IPR017941">
    <property type="entry name" value="Rieske_2Fe-2S"/>
</dbReference>
<evidence type="ECO:0000313" key="10">
    <source>
        <dbReference type="Proteomes" id="UP000321464"/>
    </source>
</evidence>